<dbReference type="Proteomes" id="UP000318331">
    <property type="component" value="Unassembled WGS sequence"/>
</dbReference>
<dbReference type="Gene3D" id="3.40.190.10">
    <property type="entry name" value="Periplasmic binding protein-like II"/>
    <property type="match status" value="1"/>
</dbReference>
<dbReference type="InterPro" id="IPR039424">
    <property type="entry name" value="SBP_5"/>
</dbReference>
<gene>
    <name evidence="3" type="ORF">FB466_1291</name>
</gene>
<keyword evidence="1" id="KW-0732">Signal</keyword>
<evidence type="ECO:0000259" key="2">
    <source>
        <dbReference type="Pfam" id="PF00496"/>
    </source>
</evidence>
<dbReference type="PANTHER" id="PTHR30290">
    <property type="entry name" value="PERIPLASMIC BINDING COMPONENT OF ABC TRANSPORTER"/>
    <property type="match status" value="1"/>
</dbReference>
<accession>A0A543HXG7</accession>
<feature type="chain" id="PRO_5021841730" evidence="1">
    <location>
        <begin position="22"/>
        <end position="617"/>
    </location>
</feature>
<sequence length="617" mass="64888">MSPRRARYALCVLGSMLVLSACVPGGPDPGSTLRVSTPMAVGSFNSQTIFGVGVANQGILSATEGGFFEHSADYQIEANDTFGEVTVLSTDPLTVHYEVASGTTWSDGVPVGAADLLLAWAGLSGTLNDPDLIRGDLIDPDSGEATSGFTDSTVFFDGIPNGLNRVTEIPKIDDSGRGITLVYASPAVDWRYLFDVGVAAHVVGERALDIADDGEAAVAVSEAIQDNDRDALAAISRVWSTGFITSTITAPAAQLLSVGPYAVTGTEGGVTLGANRAYRGSHAASVETIRVTAGTDAAAAVAAIAAGDLDVATLAPTEDVLTALDAHEKEGAADGDTHPVELAVGSGQRFEHLDLQFDRSANGTFDRAAVRTAFLLTVPREAIIDAIVRPFDPDAEPRNSFLVSPAEPGYAAVAGLLSVGDAVDLPRARQLLAQENVTDPTVCVLFDSENARRLVQFELIKKSAERAGFVVTDCSRPDWDEYLGVPEAYDAALFSWDSTTALSAVRERFASRNAIANFSYFSSPPVDGAINGLFGDRIDRDTELGDRGVSAADLGPESAAAAEFTAEIERQLWDAGYGLPLFQHPEVALHRGGIEGISLTPLAPGLLWNVSEWTVRE</sequence>
<evidence type="ECO:0000313" key="3">
    <source>
        <dbReference type="EMBL" id="TQM63042.1"/>
    </source>
</evidence>
<organism evidence="3 4">
    <name type="scientific">Klugiella xanthotipulae</name>
    <dbReference type="NCBI Taxonomy" id="244735"/>
    <lineage>
        <taxon>Bacteria</taxon>
        <taxon>Bacillati</taxon>
        <taxon>Actinomycetota</taxon>
        <taxon>Actinomycetes</taxon>
        <taxon>Micrococcales</taxon>
        <taxon>Microbacteriaceae</taxon>
        <taxon>Klugiella</taxon>
    </lineage>
</organism>
<dbReference type="InterPro" id="IPR000914">
    <property type="entry name" value="SBP_5_dom"/>
</dbReference>
<dbReference type="GO" id="GO:1904680">
    <property type="term" value="F:peptide transmembrane transporter activity"/>
    <property type="evidence" value="ECO:0007669"/>
    <property type="project" value="TreeGrafter"/>
</dbReference>
<protein>
    <submittedName>
        <fullName evidence="3">Peptide/nickel transport system substrate-binding protein</fullName>
    </submittedName>
</protein>
<feature type="domain" description="Solute-binding protein family 5" evidence="2">
    <location>
        <begin position="88"/>
        <end position="497"/>
    </location>
</feature>
<keyword evidence="4" id="KW-1185">Reference proteome</keyword>
<evidence type="ECO:0000313" key="4">
    <source>
        <dbReference type="Proteomes" id="UP000318331"/>
    </source>
</evidence>
<reference evidence="3 4" key="1">
    <citation type="submission" date="2019-06" db="EMBL/GenBank/DDBJ databases">
        <title>Sequencing the genomes of 1000 actinobacteria strains.</title>
        <authorList>
            <person name="Klenk H.-P."/>
        </authorList>
    </citation>
    <scope>NUCLEOTIDE SEQUENCE [LARGE SCALE GENOMIC DNA]</scope>
    <source>
        <strain evidence="3 4">DSM 18031</strain>
    </source>
</reference>
<dbReference type="AlphaFoldDB" id="A0A543HXG7"/>
<dbReference type="EMBL" id="VFPN01000002">
    <property type="protein sequence ID" value="TQM63042.1"/>
    <property type="molecule type" value="Genomic_DNA"/>
</dbReference>
<proteinExistence type="predicted"/>
<dbReference type="Pfam" id="PF00496">
    <property type="entry name" value="SBP_bac_5"/>
    <property type="match status" value="1"/>
</dbReference>
<dbReference type="Gene3D" id="3.10.105.10">
    <property type="entry name" value="Dipeptide-binding Protein, Domain 3"/>
    <property type="match status" value="1"/>
</dbReference>
<evidence type="ECO:0000256" key="1">
    <source>
        <dbReference type="SAM" id="SignalP"/>
    </source>
</evidence>
<dbReference type="GO" id="GO:0015833">
    <property type="term" value="P:peptide transport"/>
    <property type="evidence" value="ECO:0007669"/>
    <property type="project" value="TreeGrafter"/>
</dbReference>
<comment type="caution">
    <text evidence="3">The sequence shown here is derived from an EMBL/GenBank/DDBJ whole genome shotgun (WGS) entry which is preliminary data.</text>
</comment>
<name>A0A543HXG7_9MICO</name>
<dbReference type="PANTHER" id="PTHR30290:SF65">
    <property type="entry name" value="MONOACYL PHOSPHATIDYLINOSITOL TETRAMANNOSIDE-BINDING PROTEIN LPQW-RELATED"/>
    <property type="match status" value="1"/>
</dbReference>
<dbReference type="SUPFAM" id="SSF53850">
    <property type="entry name" value="Periplasmic binding protein-like II"/>
    <property type="match status" value="1"/>
</dbReference>
<feature type="signal peptide" evidence="1">
    <location>
        <begin position="1"/>
        <end position="21"/>
    </location>
</feature>
<dbReference type="PROSITE" id="PS51257">
    <property type="entry name" value="PROKAR_LIPOPROTEIN"/>
    <property type="match status" value="1"/>
</dbReference>